<evidence type="ECO:0000313" key="2">
    <source>
        <dbReference type="Proteomes" id="UP000316371"/>
    </source>
</evidence>
<reference evidence="1 2" key="1">
    <citation type="submission" date="2019-07" db="EMBL/GenBank/DDBJ databases">
        <title>Novel species of Flavobacterium.</title>
        <authorList>
            <person name="Liu Q."/>
            <person name="Xin Y.-H."/>
        </authorList>
    </citation>
    <scope>NUCLEOTIDE SEQUENCE [LARGE SCALE GENOMIC DNA]</scope>
    <source>
        <strain evidence="1 2">LB1R34</strain>
    </source>
</reference>
<dbReference type="EMBL" id="VJZT01000028">
    <property type="protein sequence ID" value="TRX35217.1"/>
    <property type="molecule type" value="Genomic_DNA"/>
</dbReference>
<sequence>MNIYSKNIYIEILLKFPSLNFEDESDDDFLLMHCENLNAAEIGGIAIRTTEDNSIWIQNHLPNSSYSVDSIEELEMLIEKITNEKIFWVIAYKNGNWYETTLTNDVIKIEKEKNVLYKILSWSGKNDQKIIQ</sequence>
<name>A0A553DR41_9FLAO</name>
<organism evidence="1 2">
    <name type="scientific">Flavobacterium restrictum</name>
    <dbReference type="NCBI Taxonomy" id="2594428"/>
    <lineage>
        <taxon>Bacteria</taxon>
        <taxon>Pseudomonadati</taxon>
        <taxon>Bacteroidota</taxon>
        <taxon>Flavobacteriia</taxon>
        <taxon>Flavobacteriales</taxon>
        <taxon>Flavobacteriaceae</taxon>
        <taxon>Flavobacterium</taxon>
    </lineage>
</organism>
<dbReference type="Proteomes" id="UP000316371">
    <property type="component" value="Unassembled WGS sequence"/>
</dbReference>
<dbReference type="RefSeq" id="WP_144257663.1">
    <property type="nucleotide sequence ID" value="NZ_VJZT01000028.1"/>
</dbReference>
<keyword evidence="2" id="KW-1185">Reference proteome</keyword>
<comment type="caution">
    <text evidence="1">The sequence shown here is derived from an EMBL/GenBank/DDBJ whole genome shotgun (WGS) entry which is preliminary data.</text>
</comment>
<proteinExistence type="predicted"/>
<evidence type="ECO:0000313" key="1">
    <source>
        <dbReference type="EMBL" id="TRX35217.1"/>
    </source>
</evidence>
<accession>A0A553DR41</accession>
<gene>
    <name evidence="1" type="ORF">FNW21_15500</name>
</gene>
<dbReference type="AlphaFoldDB" id="A0A553DR41"/>
<dbReference type="OrthoDB" id="1445020at2"/>
<protein>
    <submittedName>
        <fullName evidence="1">Uncharacterized protein</fullName>
    </submittedName>
</protein>